<organism evidence="10 11">
    <name type="scientific">Diceros bicornis minor</name>
    <name type="common">South-central black rhinoceros</name>
    <dbReference type="NCBI Taxonomy" id="77932"/>
    <lineage>
        <taxon>Eukaryota</taxon>
        <taxon>Metazoa</taxon>
        <taxon>Chordata</taxon>
        <taxon>Craniata</taxon>
        <taxon>Vertebrata</taxon>
        <taxon>Euteleostomi</taxon>
        <taxon>Mammalia</taxon>
        <taxon>Eutheria</taxon>
        <taxon>Laurasiatheria</taxon>
        <taxon>Perissodactyla</taxon>
        <taxon>Rhinocerotidae</taxon>
        <taxon>Diceros</taxon>
    </lineage>
</organism>
<feature type="domain" description="Lipocalin/cytosolic fatty-acid binding" evidence="9">
    <location>
        <begin position="34"/>
        <end position="135"/>
    </location>
</feature>
<dbReference type="AlphaFoldDB" id="A0A7J7EPG5"/>
<dbReference type="EMBL" id="JACDTQ010002517">
    <property type="protein sequence ID" value="KAF5917690.1"/>
    <property type="molecule type" value="Genomic_DNA"/>
</dbReference>
<evidence type="ECO:0000313" key="11">
    <source>
        <dbReference type="Proteomes" id="UP000551758"/>
    </source>
</evidence>
<keyword evidence="4 8" id="KW-0732">Signal</keyword>
<dbReference type="InterPro" id="IPR022272">
    <property type="entry name" value="Lipocalin_CS"/>
</dbReference>
<evidence type="ECO:0000256" key="1">
    <source>
        <dbReference type="ARBA" id="ARBA00004613"/>
    </source>
</evidence>
<evidence type="ECO:0000256" key="2">
    <source>
        <dbReference type="ARBA" id="ARBA00006889"/>
    </source>
</evidence>
<evidence type="ECO:0000256" key="8">
    <source>
        <dbReference type="SAM" id="SignalP"/>
    </source>
</evidence>
<dbReference type="Gene3D" id="2.40.128.20">
    <property type="match status" value="1"/>
</dbReference>
<dbReference type="GO" id="GO:0005615">
    <property type="term" value="C:extracellular space"/>
    <property type="evidence" value="ECO:0007669"/>
    <property type="project" value="TreeGrafter"/>
</dbReference>
<dbReference type="InterPro" id="IPR002971">
    <property type="entry name" value="Maj_urinary"/>
</dbReference>
<keyword evidence="11" id="KW-1185">Reference proteome</keyword>
<evidence type="ECO:0000256" key="3">
    <source>
        <dbReference type="ARBA" id="ARBA00022525"/>
    </source>
</evidence>
<proteinExistence type="inferred from homology"/>
<comment type="similarity">
    <text evidence="2 6">Belongs to the calycin superfamily. Lipocalin family.</text>
</comment>
<evidence type="ECO:0000256" key="7">
    <source>
        <dbReference type="SAM" id="MobiDB-lite"/>
    </source>
</evidence>
<feature type="signal peptide" evidence="8">
    <location>
        <begin position="1"/>
        <end position="15"/>
    </location>
</feature>
<evidence type="ECO:0000259" key="9">
    <source>
        <dbReference type="Pfam" id="PF00061"/>
    </source>
</evidence>
<dbReference type="SUPFAM" id="SSF50814">
    <property type="entry name" value="Lipocalins"/>
    <property type="match status" value="1"/>
</dbReference>
<dbReference type="Pfam" id="PF00061">
    <property type="entry name" value="Lipocalin"/>
    <property type="match status" value="1"/>
</dbReference>
<dbReference type="PANTHER" id="PTHR11430:SF76">
    <property type="entry name" value="MAJOR URINARY PROTEIN 1-RELATED"/>
    <property type="match status" value="1"/>
</dbReference>
<evidence type="ECO:0000256" key="4">
    <source>
        <dbReference type="ARBA" id="ARBA00022729"/>
    </source>
</evidence>
<dbReference type="Proteomes" id="UP000551758">
    <property type="component" value="Unassembled WGS sequence"/>
</dbReference>
<feature type="chain" id="PRO_5029807284" description="Lipocalin/cytosolic fatty-acid binding domain-containing protein" evidence="8">
    <location>
        <begin position="16"/>
        <end position="198"/>
    </location>
</feature>
<dbReference type="InterPro" id="IPR000566">
    <property type="entry name" value="Lipocln_cytosolic_FA-bd_dom"/>
</dbReference>
<evidence type="ECO:0000256" key="5">
    <source>
        <dbReference type="ARBA" id="ARBA00023157"/>
    </source>
</evidence>
<keyword evidence="3" id="KW-0964">Secreted</keyword>
<dbReference type="GO" id="GO:0005549">
    <property type="term" value="F:odorant binding"/>
    <property type="evidence" value="ECO:0007669"/>
    <property type="project" value="TreeGrafter"/>
</dbReference>
<comment type="caution">
    <text evidence="10">The sequence shown here is derived from an EMBL/GenBank/DDBJ whole genome shotgun (WGS) entry which is preliminary data.</text>
</comment>
<dbReference type="PROSITE" id="PS00213">
    <property type="entry name" value="LIPOCALIN"/>
    <property type="match status" value="1"/>
</dbReference>
<feature type="non-terminal residue" evidence="10">
    <location>
        <position position="198"/>
    </location>
</feature>
<protein>
    <recommendedName>
        <fullName evidence="9">Lipocalin/cytosolic fatty-acid binding domain-containing protein</fullName>
    </recommendedName>
</protein>
<keyword evidence="5" id="KW-1015">Disulfide bond</keyword>
<dbReference type="PANTHER" id="PTHR11430">
    <property type="entry name" value="LIPOCALIN"/>
    <property type="match status" value="1"/>
</dbReference>
<sequence length="198" mass="22333">MKLLLLCLGLILVCAQEEENSDVVTNNFDISEISGEWYSILLASDIKEKIEENGSMRVFVEYIHVLDNSSLYFKYHTKSSQLCSVSSTDDGYNVFHIRKVVNTDSIIIYLVNFNNDEPFQLLELYGRDTPVTVTLPTAREPDASPEVKEKLKGISQKHGIVTENIIDLTKADRCLQDRENGEDEAPRSVISGREGEAQ</sequence>
<dbReference type="GO" id="GO:0036094">
    <property type="term" value="F:small molecule binding"/>
    <property type="evidence" value="ECO:0007669"/>
    <property type="project" value="InterPro"/>
</dbReference>
<evidence type="ECO:0000313" key="10">
    <source>
        <dbReference type="EMBL" id="KAF5917690.1"/>
    </source>
</evidence>
<name>A0A7J7EPG5_DICBM</name>
<accession>A0A7J7EPG5</accession>
<dbReference type="InterPro" id="IPR012674">
    <property type="entry name" value="Calycin"/>
</dbReference>
<dbReference type="PRINTS" id="PR01221">
    <property type="entry name" value="MAJORURINARY"/>
</dbReference>
<dbReference type="InterPro" id="IPR002345">
    <property type="entry name" value="Lipocalin"/>
</dbReference>
<gene>
    <name evidence="10" type="ORF">HPG69_013526</name>
</gene>
<comment type="subcellular location">
    <subcellularLocation>
        <location evidence="1">Secreted</location>
    </subcellularLocation>
</comment>
<feature type="region of interest" description="Disordered" evidence="7">
    <location>
        <begin position="172"/>
        <end position="198"/>
    </location>
</feature>
<reference evidence="10 11" key="1">
    <citation type="journal article" date="2020" name="Mol. Biol. Evol.">
        <title>Interspecific Gene Flow and the Evolution of Specialization in Black and White Rhinoceros.</title>
        <authorList>
            <person name="Moodley Y."/>
            <person name="Westbury M.V."/>
            <person name="Russo I.M."/>
            <person name="Gopalakrishnan S."/>
            <person name="Rakotoarivelo A."/>
            <person name="Olsen R.A."/>
            <person name="Prost S."/>
            <person name="Tunstall T."/>
            <person name="Ryder O.A."/>
            <person name="Dalen L."/>
            <person name="Bruford M.W."/>
        </authorList>
    </citation>
    <scope>NUCLEOTIDE SEQUENCE [LARGE SCALE GENOMIC DNA]</scope>
    <source>
        <strain evidence="10">SBR-YM</strain>
        <tissue evidence="10">Skin</tissue>
    </source>
</reference>
<evidence type="ECO:0000256" key="6">
    <source>
        <dbReference type="RuleBase" id="RU003695"/>
    </source>
</evidence>